<dbReference type="Pfam" id="PF01546">
    <property type="entry name" value="Peptidase_M20"/>
    <property type="match status" value="1"/>
</dbReference>
<keyword evidence="4" id="KW-0479">Metal-binding</keyword>
<dbReference type="SUPFAM" id="SSF53187">
    <property type="entry name" value="Zn-dependent exopeptidases"/>
    <property type="match status" value="1"/>
</dbReference>
<evidence type="ECO:0000256" key="4">
    <source>
        <dbReference type="ARBA" id="ARBA00022723"/>
    </source>
</evidence>
<dbReference type="GO" id="GO:0046872">
    <property type="term" value="F:metal ion binding"/>
    <property type="evidence" value="ECO:0007669"/>
    <property type="project" value="UniProtKB-KW"/>
</dbReference>
<dbReference type="Gene3D" id="3.30.70.360">
    <property type="match status" value="1"/>
</dbReference>
<comment type="subunit">
    <text evidence="2">Homodimer.</text>
</comment>
<keyword evidence="7" id="KW-0732">Signal</keyword>
<reference evidence="8" key="1">
    <citation type="submission" date="2014-05" db="EMBL/GenBank/DDBJ databases">
        <title>The transcriptome of the halophilic microalga Tetraselmis sp. GSL018 isolated from the Great Salt Lake, Utah.</title>
        <authorList>
            <person name="Jinkerson R.E."/>
            <person name="D'Adamo S."/>
            <person name="Posewitz M.C."/>
        </authorList>
    </citation>
    <scope>NUCLEOTIDE SEQUENCE</scope>
    <source>
        <strain evidence="8">GSL018</strain>
    </source>
</reference>
<dbReference type="SUPFAM" id="SSF55031">
    <property type="entry name" value="Bacterial exopeptidase dimerisation domain"/>
    <property type="match status" value="1"/>
</dbReference>
<feature type="signal peptide" evidence="7">
    <location>
        <begin position="1"/>
        <end position="30"/>
    </location>
</feature>
<proteinExistence type="predicted"/>
<gene>
    <name evidence="8" type="primary">ALLC</name>
    <name evidence="8" type="ORF">TSPGSL018_23544</name>
</gene>
<evidence type="ECO:0000256" key="2">
    <source>
        <dbReference type="ARBA" id="ARBA00011738"/>
    </source>
</evidence>
<feature type="chain" id="PRO_5001606051" evidence="7">
    <location>
        <begin position="31"/>
        <end position="510"/>
    </location>
</feature>
<dbReference type="AlphaFoldDB" id="A0A061RWZ5"/>
<dbReference type="PANTHER" id="PTHR32494:SF19">
    <property type="entry name" value="ALLANTOATE DEIMINASE-RELATED"/>
    <property type="match status" value="1"/>
</dbReference>
<evidence type="ECO:0000256" key="6">
    <source>
        <dbReference type="ARBA" id="ARBA00023211"/>
    </source>
</evidence>
<dbReference type="InterPro" id="IPR010158">
    <property type="entry name" value="Amidase_Cbmase"/>
</dbReference>
<dbReference type="NCBIfam" id="TIGR01879">
    <property type="entry name" value="hydantase"/>
    <property type="match status" value="1"/>
</dbReference>
<dbReference type="GO" id="GO:0016813">
    <property type="term" value="F:hydrolase activity, acting on carbon-nitrogen (but not peptide) bonds, in linear amidines"/>
    <property type="evidence" value="ECO:0007669"/>
    <property type="project" value="InterPro"/>
</dbReference>
<keyword evidence="5" id="KW-0378">Hydrolase</keyword>
<evidence type="ECO:0000313" key="8">
    <source>
        <dbReference type="EMBL" id="JAC75279.1"/>
    </source>
</evidence>
<name>A0A061RWZ5_9CHLO</name>
<comment type="cofactor">
    <cofactor evidence="1">
        <name>Mn(2+)</name>
        <dbReference type="ChEBI" id="CHEBI:29035"/>
    </cofactor>
</comment>
<dbReference type="PANTHER" id="PTHR32494">
    <property type="entry name" value="ALLANTOATE DEIMINASE-RELATED"/>
    <property type="match status" value="1"/>
</dbReference>
<dbReference type="InterPro" id="IPR002933">
    <property type="entry name" value="Peptidase_M20"/>
</dbReference>
<dbReference type="InterPro" id="IPR036264">
    <property type="entry name" value="Bact_exopeptidase_dim_dom"/>
</dbReference>
<protein>
    <submittedName>
        <fullName evidence="8">Allantoate deiminase</fullName>
    </submittedName>
</protein>
<dbReference type="GO" id="GO:0006144">
    <property type="term" value="P:purine nucleobase metabolic process"/>
    <property type="evidence" value="ECO:0007669"/>
    <property type="project" value="UniProtKB-KW"/>
</dbReference>
<dbReference type="EMBL" id="GBEZ01010391">
    <property type="protein sequence ID" value="JAC75279.1"/>
    <property type="molecule type" value="Transcribed_RNA"/>
</dbReference>
<accession>A0A061RWZ5</accession>
<organism evidence="8">
    <name type="scientific">Tetraselmis sp. GSL018</name>
    <dbReference type="NCBI Taxonomy" id="582737"/>
    <lineage>
        <taxon>Eukaryota</taxon>
        <taxon>Viridiplantae</taxon>
        <taxon>Chlorophyta</taxon>
        <taxon>core chlorophytes</taxon>
        <taxon>Chlorodendrophyceae</taxon>
        <taxon>Chlorodendrales</taxon>
        <taxon>Chlorodendraceae</taxon>
        <taxon>Tetraselmis</taxon>
    </lineage>
</organism>
<dbReference type="Gene3D" id="3.40.630.10">
    <property type="entry name" value="Zn peptidases"/>
    <property type="match status" value="1"/>
</dbReference>
<sequence length="510" mass="52290">MDRSTYSASFAMCFLTILCAISFLASNVLSETDACYDPFFSTTAHRLLYEEPNSNLQLLGEISDADGSLVRTFLSPAHVKAAAKIELWMREAGLRTWVDGVGNVHGRIDVEGEALPALLVGSHYDTVVDGGKFDGALGIVVPIAAAKAFLSGLQAGGMGCNPDEERPSAAAAPRRPLEIIAFSDEEGVRFGSTFLGSRAVAGTLVGSGLLEAADESGATLSQVLDAAGYNGSAAAVEALAYRPEAVGGYLEVHMEQGPVLGASGAPLGAVSAIAGQTRLRVSVSGKQGHAGTVPMPARRDSVAAAAEAIAWMDWRCGGGAHPESHPAAAGITAADMLVCTTGSVSVWPGASNVISGSVNFTVDIRAASDSVRHSAVADVGDHIAQVCSRRGLECEVVKTHEAAGVHSEPGMVEGLLAAAEAAKPLMDAVYWAEHGAARPAGLGAGASGVPVLVSGAGHDALAMADLTKVGMVFVRCGNDGISHSPLEHVAEDDVAAAAVSMYQYFLQELL</sequence>
<evidence type="ECO:0000256" key="3">
    <source>
        <dbReference type="ARBA" id="ARBA00022631"/>
    </source>
</evidence>
<keyword evidence="3" id="KW-0659">Purine metabolism</keyword>
<evidence type="ECO:0000256" key="1">
    <source>
        <dbReference type="ARBA" id="ARBA00001936"/>
    </source>
</evidence>
<evidence type="ECO:0000256" key="7">
    <source>
        <dbReference type="SAM" id="SignalP"/>
    </source>
</evidence>
<evidence type="ECO:0000256" key="5">
    <source>
        <dbReference type="ARBA" id="ARBA00022801"/>
    </source>
</evidence>
<keyword evidence="6" id="KW-0464">Manganese</keyword>